<comment type="caution">
    <text evidence="1">The sequence shown here is derived from an EMBL/GenBank/DDBJ whole genome shotgun (WGS) entry which is preliminary data.</text>
</comment>
<reference evidence="1 2" key="1">
    <citation type="submission" date="2019-01" db="EMBL/GenBank/DDBJ databases">
        <title>Novel species of Cellulomonas.</title>
        <authorList>
            <person name="Liu Q."/>
            <person name="Xin Y.-H."/>
        </authorList>
    </citation>
    <scope>NUCLEOTIDE SEQUENCE [LARGE SCALE GENOMIC DNA]</scope>
    <source>
        <strain evidence="1 2">HLT2-17</strain>
    </source>
</reference>
<dbReference type="PIRSF" id="PIRSF008502">
    <property type="entry name" value="UCP008502"/>
    <property type="match status" value="1"/>
</dbReference>
<dbReference type="PANTHER" id="PTHR36439">
    <property type="entry name" value="BLL4334 PROTEIN"/>
    <property type="match status" value="1"/>
</dbReference>
<dbReference type="PANTHER" id="PTHR36439:SF1">
    <property type="entry name" value="DUF1697 DOMAIN-CONTAINING PROTEIN"/>
    <property type="match status" value="1"/>
</dbReference>
<dbReference type="AlphaFoldDB" id="A0A4Q5MYI8"/>
<proteinExistence type="predicted"/>
<organism evidence="1 2">
    <name type="scientific">Pengzhenrongella frigida</name>
    <dbReference type="NCBI Taxonomy" id="1259133"/>
    <lineage>
        <taxon>Bacteria</taxon>
        <taxon>Bacillati</taxon>
        <taxon>Actinomycetota</taxon>
        <taxon>Actinomycetes</taxon>
        <taxon>Micrococcales</taxon>
        <taxon>Pengzhenrongella</taxon>
    </lineage>
</organism>
<keyword evidence="2" id="KW-1185">Reference proteome</keyword>
<dbReference type="InterPro" id="IPR012545">
    <property type="entry name" value="DUF1697"/>
</dbReference>
<protein>
    <submittedName>
        <fullName evidence="1">DUF1697 domain-containing protein</fullName>
    </submittedName>
</protein>
<gene>
    <name evidence="1" type="ORF">EUA98_12270</name>
</gene>
<dbReference type="OrthoDB" id="9806494at2"/>
<dbReference type="EMBL" id="SDWW01000028">
    <property type="protein sequence ID" value="RYV50716.1"/>
    <property type="molecule type" value="Genomic_DNA"/>
</dbReference>
<dbReference type="Proteomes" id="UP000293764">
    <property type="component" value="Unassembled WGS sequence"/>
</dbReference>
<dbReference type="Gene3D" id="3.30.70.1280">
    <property type="entry name" value="SP0830-like domains"/>
    <property type="match status" value="1"/>
</dbReference>
<dbReference type="SUPFAM" id="SSF160379">
    <property type="entry name" value="SP0830-like"/>
    <property type="match status" value="1"/>
</dbReference>
<name>A0A4Q5MYI8_9MICO</name>
<dbReference type="Pfam" id="PF08002">
    <property type="entry name" value="DUF1697"/>
    <property type="match status" value="1"/>
</dbReference>
<evidence type="ECO:0000313" key="1">
    <source>
        <dbReference type="EMBL" id="RYV50716.1"/>
    </source>
</evidence>
<dbReference type="RefSeq" id="WP_130102971.1">
    <property type="nucleotide sequence ID" value="NZ_SDWW01000028.1"/>
</dbReference>
<accession>A0A4Q5MYI8</accession>
<sequence length="187" mass="20302">MTTTHVALLRAINVGGVTVPMEHLRDLAFELGWTDVITYLATGNLLLSTTQTATAVAERLSAALRAEYAREVPVVVRTPAQLLATLDRVRPVFAHAEPRRVQVAFLDRDPGPDADELLGAFAPDEHRYLGGELALHYPNGQARTKMTTSAIERRLGVVATVRGVATIEGILVRSGVTPVRDDLDRDS</sequence>
<evidence type="ECO:0000313" key="2">
    <source>
        <dbReference type="Proteomes" id="UP000293764"/>
    </source>
</evidence>